<dbReference type="PANTHER" id="PTHR32308:SF0">
    <property type="entry name" value="HPCH_HPAI ALDOLASE_CITRATE LYASE DOMAIN-CONTAINING PROTEIN"/>
    <property type="match status" value="1"/>
</dbReference>
<dbReference type="RefSeq" id="WP_147081441.1">
    <property type="nucleotide sequence ID" value="NZ_BJZT01000041.1"/>
</dbReference>
<dbReference type="EMBL" id="BJZT01000041">
    <property type="protein sequence ID" value="GEP01279.1"/>
    <property type="molecule type" value="Genomic_DNA"/>
</dbReference>
<evidence type="ECO:0000313" key="6">
    <source>
        <dbReference type="Proteomes" id="UP000321258"/>
    </source>
</evidence>
<keyword evidence="2" id="KW-0479">Metal-binding</keyword>
<dbReference type="GO" id="GO:0000287">
    <property type="term" value="F:magnesium ion binding"/>
    <property type="evidence" value="ECO:0007669"/>
    <property type="project" value="TreeGrafter"/>
</dbReference>
<keyword evidence="3" id="KW-0460">Magnesium</keyword>
<dbReference type="GO" id="GO:0003824">
    <property type="term" value="F:catalytic activity"/>
    <property type="evidence" value="ECO:0007669"/>
    <property type="project" value="InterPro"/>
</dbReference>
<gene>
    <name evidence="5" type="ORF">MHA02_36660</name>
</gene>
<reference evidence="5 6" key="1">
    <citation type="submission" date="2019-07" db="EMBL/GenBank/DDBJ databases">
        <title>Whole genome shotgun sequence of Methylobacterium haplocladii NBRC 107714.</title>
        <authorList>
            <person name="Hosoyama A."/>
            <person name="Uohara A."/>
            <person name="Ohji S."/>
            <person name="Ichikawa N."/>
        </authorList>
    </citation>
    <scope>NUCLEOTIDE SEQUENCE [LARGE SCALE GENOMIC DNA]</scope>
    <source>
        <strain evidence="5 6">NBRC 107714</strain>
    </source>
</reference>
<feature type="region of interest" description="Disordered" evidence="4">
    <location>
        <begin position="172"/>
        <end position="232"/>
    </location>
</feature>
<evidence type="ECO:0000256" key="1">
    <source>
        <dbReference type="ARBA" id="ARBA00001946"/>
    </source>
</evidence>
<dbReference type="AlphaFoldDB" id="A0A512IUG2"/>
<dbReference type="OrthoDB" id="9800547at2"/>
<dbReference type="InterPro" id="IPR040442">
    <property type="entry name" value="Pyrv_kinase-like_dom_sf"/>
</dbReference>
<comment type="cofactor">
    <cofactor evidence="1">
        <name>Mg(2+)</name>
        <dbReference type="ChEBI" id="CHEBI:18420"/>
    </cofactor>
</comment>
<evidence type="ECO:0000256" key="3">
    <source>
        <dbReference type="ARBA" id="ARBA00022842"/>
    </source>
</evidence>
<organism evidence="5 6">
    <name type="scientific">Methylobacterium haplocladii</name>
    <dbReference type="NCBI Taxonomy" id="1176176"/>
    <lineage>
        <taxon>Bacteria</taxon>
        <taxon>Pseudomonadati</taxon>
        <taxon>Pseudomonadota</taxon>
        <taxon>Alphaproteobacteria</taxon>
        <taxon>Hyphomicrobiales</taxon>
        <taxon>Methylobacteriaceae</taxon>
        <taxon>Methylobacterium</taxon>
    </lineage>
</organism>
<evidence type="ECO:0008006" key="7">
    <source>
        <dbReference type="Google" id="ProtNLM"/>
    </source>
</evidence>
<proteinExistence type="predicted"/>
<dbReference type="SUPFAM" id="SSF51621">
    <property type="entry name" value="Phosphoenolpyruvate/pyruvate domain"/>
    <property type="match status" value="2"/>
</dbReference>
<evidence type="ECO:0000256" key="4">
    <source>
        <dbReference type="SAM" id="MobiDB-lite"/>
    </source>
</evidence>
<dbReference type="Gene3D" id="3.20.20.60">
    <property type="entry name" value="Phosphoenolpyruvate-binding domains"/>
    <property type="match status" value="2"/>
</dbReference>
<evidence type="ECO:0000256" key="2">
    <source>
        <dbReference type="ARBA" id="ARBA00022723"/>
    </source>
</evidence>
<sequence>MRAYLIAQVEAEPGIGTPDAVVIDSSDVFPSSRAGSDATRGRTRDVRDVAPGCFATLALTERGGAVRRLLRVDGIDMSDLDACLAATVVFQLDAIVLPARDGSDVAHLGSLLAVHEAEHGLPDGGMGIVALVSCAAGVLAAASFVGASRRLRGLAWDAAALARQLGMPGGSVRSADIVSPPPPHPEVPQRSGGLGGGLQPAARRLKPSSEARLRLASQDEGAGRTRGMGSDPWGWSPVLAHARAVVRLTAAAAGVEAIEAAYPGDDAASFAAHVAAARRDGFGGMFVRDPAQVPIIRAET</sequence>
<dbReference type="InterPro" id="IPR015813">
    <property type="entry name" value="Pyrv/PenolPyrv_kinase-like_dom"/>
</dbReference>
<name>A0A512IUG2_9HYPH</name>
<keyword evidence="6" id="KW-1185">Reference proteome</keyword>
<comment type="caution">
    <text evidence="5">The sequence shown here is derived from an EMBL/GenBank/DDBJ whole genome shotgun (WGS) entry which is preliminary data.</text>
</comment>
<evidence type="ECO:0000313" key="5">
    <source>
        <dbReference type="EMBL" id="GEP01279.1"/>
    </source>
</evidence>
<dbReference type="PANTHER" id="PTHR32308">
    <property type="entry name" value="LYASE BETA SUBUNIT, PUTATIVE (AFU_ORTHOLOGUE AFUA_4G13030)-RELATED"/>
    <property type="match status" value="1"/>
</dbReference>
<dbReference type="Proteomes" id="UP000321258">
    <property type="component" value="Unassembled WGS sequence"/>
</dbReference>
<accession>A0A512IUG2</accession>
<dbReference type="GO" id="GO:0006107">
    <property type="term" value="P:oxaloacetate metabolic process"/>
    <property type="evidence" value="ECO:0007669"/>
    <property type="project" value="TreeGrafter"/>
</dbReference>
<protein>
    <recommendedName>
        <fullName evidence="7">HpcH/HpaI aldolase/citrate lyase domain-containing protein</fullName>
    </recommendedName>
</protein>